<protein>
    <submittedName>
        <fullName evidence="1">Uncharacterized protein</fullName>
    </submittedName>
</protein>
<reference evidence="1 2" key="1">
    <citation type="submission" date="2019-02" db="EMBL/GenBank/DDBJ databases">
        <title>Deep-cultivation of Planctomycetes and their phenomic and genomic characterization uncovers novel biology.</title>
        <authorList>
            <person name="Wiegand S."/>
            <person name="Jogler M."/>
            <person name="Boedeker C."/>
            <person name="Pinto D."/>
            <person name="Vollmers J."/>
            <person name="Rivas-Marin E."/>
            <person name="Kohn T."/>
            <person name="Peeters S.H."/>
            <person name="Heuer A."/>
            <person name="Rast P."/>
            <person name="Oberbeckmann S."/>
            <person name="Bunk B."/>
            <person name="Jeske O."/>
            <person name="Meyerdierks A."/>
            <person name="Storesund J.E."/>
            <person name="Kallscheuer N."/>
            <person name="Luecker S."/>
            <person name="Lage O.M."/>
            <person name="Pohl T."/>
            <person name="Merkel B.J."/>
            <person name="Hornburger P."/>
            <person name="Mueller R.-W."/>
            <person name="Bruemmer F."/>
            <person name="Labrenz M."/>
            <person name="Spormann A.M."/>
            <person name="Op Den Camp H."/>
            <person name="Overmann J."/>
            <person name="Amann R."/>
            <person name="Jetten M.S.M."/>
            <person name="Mascher T."/>
            <person name="Medema M.H."/>
            <person name="Devos D.P."/>
            <person name="Kaster A.-K."/>
            <person name="Ovreas L."/>
            <person name="Rohde M."/>
            <person name="Galperin M.Y."/>
            <person name="Jogler C."/>
        </authorList>
    </citation>
    <scope>NUCLEOTIDE SEQUENCE [LARGE SCALE GENOMIC DNA]</scope>
    <source>
        <strain evidence="1 2">Pla108</strain>
    </source>
</reference>
<keyword evidence="2" id="KW-1185">Reference proteome</keyword>
<dbReference type="Proteomes" id="UP000317421">
    <property type="component" value="Unassembled WGS sequence"/>
</dbReference>
<accession>A0A5C6AF24</accession>
<dbReference type="OrthoDB" id="285613at2"/>
<name>A0A5C6AF24_9BACT</name>
<comment type="caution">
    <text evidence="1">The sequence shown here is derived from an EMBL/GenBank/DDBJ whole genome shotgun (WGS) entry which is preliminary data.</text>
</comment>
<gene>
    <name evidence="1" type="ORF">Pla108_21850</name>
</gene>
<dbReference type="AlphaFoldDB" id="A0A5C6AF24"/>
<dbReference type="EMBL" id="SJPR01000002">
    <property type="protein sequence ID" value="TWT98030.1"/>
    <property type="molecule type" value="Genomic_DNA"/>
</dbReference>
<dbReference type="RefSeq" id="WP_146444917.1">
    <property type="nucleotide sequence ID" value="NZ_SJPR01000002.1"/>
</dbReference>
<evidence type="ECO:0000313" key="1">
    <source>
        <dbReference type="EMBL" id="TWT98030.1"/>
    </source>
</evidence>
<evidence type="ECO:0000313" key="2">
    <source>
        <dbReference type="Proteomes" id="UP000317421"/>
    </source>
</evidence>
<proteinExistence type="predicted"/>
<sequence length="120" mass="13670">MKTKSPTTDNATLAKPLAPEDVRRGDYVAVLSEEYEYPAFAWLCDHSLTSRDELIRIRLRPRETEAPLRVVAACLPFVYVKPPKGDGRTLDLRSVRLVRLDRGYAQRVCRAVGTGKKKRR</sequence>
<organism evidence="1 2">
    <name type="scientific">Botrimarina colliarenosi</name>
    <dbReference type="NCBI Taxonomy" id="2528001"/>
    <lineage>
        <taxon>Bacteria</taxon>
        <taxon>Pseudomonadati</taxon>
        <taxon>Planctomycetota</taxon>
        <taxon>Planctomycetia</taxon>
        <taxon>Pirellulales</taxon>
        <taxon>Lacipirellulaceae</taxon>
        <taxon>Botrimarina</taxon>
    </lineage>
</organism>